<evidence type="ECO:0000313" key="1">
    <source>
        <dbReference type="EMBL" id="JAD91181.1"/>
    </source>
</evidence>
<name>A0A0A9DTR2_ARUDO</name>
<organism evidence="1">
    <name type="scientific">Arundo donax</name>
    <name type="common">Giant reed</name>
    <name type="synonym">Donax arundinaceus</name>
    <dbReference type="NCBI Taxonomy" id="35708"/>
    <lineage>
        <taxon>Eukaryota</taxon>
        <taxon>Viridiplantae</taxon>
        <taxon>Streptophyta</taxon>
        <taxon>Embryophyta</taxon>
        <taxon>Tracheophyta</taxon>
        <taxon>Spermatophyta</taxon>
        <taxon>Magnoliopsida</taxon>
        <taxon>Liliopsida</taxon>
        <taxon>Poales</taxon>
        <taxon>Poaceae</taxon>
        <taxon>PACMAD clade</taxon>
        <taxon>Arundinoideae</taxon>
        <taxon>Arundineae</taxon>
        <taxon>Arundo</taxon>
    </lineage>
</organism>
<reference evidence="1" key="1">
    <citation type="submission" date="2014-09" db="EMBL/GenBank/DDBJ databases">
        <authorList>
            <person name="Magalhaes I.L.F."/>
            <person name="Oliveira U."/>
            <person name="Santos F.R."/>
            <person name="Vidigal T.H.D.A."/>
            <person name="Brescovit A.D."/>
            <person name="Santos A.J."/>
        </authorList>
    </citation>
    <scope>NUCLEOTIDE SEQUENCE</scope>
    <source>
        <tissue evidence="1">Shoot tissue taken approximately 20 cm above the soil surface</tissue>
    </source>
</reference>
<dbReference type="EMBL" id="GBRH01206714">
    <property type="protein sequence ID" value="JAD91181.1"/>
    <property type="molecule type" value="Transcribed_RNA"/>
</dbReference>
<protein>
    <submittedName>
        <fullName evidence="1">Uncharacterized protein</fullName>
    </submittedName>
</protein>
<reference evidence="1" key="2">
    <citation type="journal article" date="2015" name="Data Brief">
        <title>Shoot transcriptome of the giant reed, Arundo donax.</title>
        <authorList>
            <person name="Barrero R.A."/>
            <person name="Guerrero F.D."/>
            <person name="Moolhuijzen P."/>
            <person name="Goolsby J.A."/>
            <person name="Tidwell J."/>
            <person name="Bellgard S.E."/>
            <person name="Bellgard M.I."/>
        </authorList>
    </citation>
    <scope>NUCLEOTIDE SEQUENCE</scope>
    <source>
        <tissue evidence="1">Shoot tissue taken approximately 20 cm above the soil surface</tissue>
    </source>
</reference>
<proteinExistence type="predicted"/>
<dbReference type="AlphaFoldDB" id="A0A0A9DTR2"/>
<accession>A0A0A9DTR2</accession>
<sequence>MSSSAEPLFCSMQSKACSHQFICRSCSSLVRSETSVNTVLKSFCPTTSFAVKTDKYFSVIALQDFLKQSSEKHSEDEWHPEEISASACPVMHACPITFSHSSDVSKPLAIKLETPFTHILFRFALRRSESAVLISFLFRLLSSSDG</sequence>